<evidence type="ECO:0000256" key="3">
    <source>
        <dbReference type="ARBA" id="ARBA00022618"/>
    </source>
</evidence>
<comment type="subcellular location">
    <subcellularLocation>
        <location evidence="1">Cytoplasm</location>
    </subcellularLocation>
</comment>
<evidence type="ECO:0000256" key="10">
    <source>
        <dbReference type="SAM" id="MobiDB-lite"/>
    </source>
</evidence>
<dbReference type="PANTHER" id="PTHR30349">
    <property type="entry name" value="PHAGE INTEGRASE-RELATED"/>
    <property type="match status" value="1"/>
</dbReference>
<evidence type="ECO:0000313" key="13">
    <source>
        <dbReference type="EMBL" id="BBM38791.1"/>
    </source>
</evidence>
<reference evidence="13 14" key="1">
    <citation type="submission" date="2019-07" db="EMBL/GenBank/DDBJ databases">
        <title>Complete Genome Sequence of Leptotrichia hofstadii Strain JCM16775.</title>
        <authorList>
            <person name="Watanabe S."/>
            <person name="Cui L."/>
        </authorList>
    </citation>
    <scope>NUCLEOTIDE SEQUENCE [LARGE SCALE GENOMIC DNA]</scope>
    <source>
        <strain evidence="13 14">JCM16775</strain>
    </source>
</reference>
<keyword evidence="2" id="KW-0963">Cytoplasm</keyword>
<evidence type="ECO:0000313" key="14">
    <source>
        <dbReference type="Proteomes" id="UP000321892"/>
    </source>
</evidence>
<dbReference type="InterPro" id="IPR004107">
    <property type="entry name" value="Integrase_SAM-like_N"/>
</dbReference>
<dbReference type="Pfam" id="PF00589">
    <property type="entry name" value="Phage_integrase"/>
    <property type="match status" value="1"/>
</dbReference>
<organism evidence="13 14">
    <name type="scientific">Leptotrichia hofstadii</name>
    <dbReference type="NCBI Taxonomy" id="157688"/>
    <lineage>
        <taxon>Bacteria</taxon>
        <taxon>Fusobacteriati</taxon>
        <taxon>Fusobacteriota</taxon>
        <taxon>Fusobacteriia</taxon>
        <taxon>Fusobacteriales</taxon>
        <taxon>Leptotrichiaceae</taxon>
        <taxon>Leptotrichia</taxon>
    </lineage>
</organism>
<feature type="region of interest" description="Disordered" evidence="10">
    <location>
        <begin position="99"/>
        <end position="118"/>
    </location>
</feature>
<evidence type="ECO:0000256" key="9">
    <source>
        <dbReference type="PROSITE-ProRule" id="PRU01248"/>
    </source>
</evidence>
<dbReference type="GO" id="GO:0006310">
    <property type="term" value="P:DNA recombination"/>
    <property type="evidence" value="ECO:0007669"/>
    <property type="project" value="UniProtKB-KW"/>
</dbReference>
<dbReference type="SUPFAM" id="SSF56349">
    <property type="entry name" value="DNA breaking-rejoining enzymes"/>
    <property type="match status" value="1"/>
</dbReference>
<evidence type="ECO:0000256" key="4">
    <source>
        <dbReference type="ARBA" id="ARBA00022829"/>
    </source>
</evidence>
<dbReference type="AlphaFoldDB" id="A0A510JKA8"/>
<dbReference type="KEGG" id="lhf:JCM16775_1501"/>
<dbReference type="InterPro" id="IPR050090">
    <property type="entry name" value="Tyrosine_recombinase_XerCD"/>
</dbReference>
<name>A0A510JKA8_9FUSO</name>
<feature type="domain" description="Tyr recombinase" evidence="11">
    <location>
        <begin position="185"/>
        <end position="367"/>
    </location>
</feature>
<evidence type="ECO:0000256" key="1">
    <source>
        <dbReference type="ARBA" id="ARBA00004496"/>
    </source>
</evidence>
<dbReference type="PANTHER" id="PTHR30349:SF77">
    <property type="entry name" value="TYROSINE RECOMBINASE XERC"/>
    <property type="match status" value="1"/>
</dbReference>
<evidence type="ECO:0000256" key="6">
    <source>
        <dbReference type="ARBA" id="ARBA00023125"/>
    </source>
</evidence>
<dbReference type="GO" id="GO:0003677">
    <property type="term" value="F:DNA binding"/>
    <property type="evidence" value="ECO:0007669"/>
    <property type="project" value="UniProtKB-UniRule"/>
</dbReference>
<dbReference type="Gene3D" id="1.10.150.130">
    <property type="match status" value="1"/>
</dbReference>
<dbReference type="EMBL" id="AP019823">
    <property type="protein sequence ID" value="BBM38791.1"/>
    <property type="molecule type" value="Genomic_DNA"/>
</dbReference>
<dbReference type="GO" id="GO:0007059">
    <property type="term" value="P:chromosome segregation"/>
    <property type="evidence" value="ECO:0007669"/>
    <property type="project" value="UniProtKB-KW"/>
</dbReference>
<dbReference type="InterPro" id="IPR010998">
    <property type="entry name" value="Integrase_recombinase_N"/>
</dbReference>
<keyword evidence="14" id="KW-1185">Reference proteome</keyword>
<keyword evidence="3" id="KW-0132">Cell division</keyword>
<dbReference type="GO" id="GO:0005737">
    <property type="term" value="C:cytoplasm"/>
    <property type="evidence" value="ECO:0007669"/>
    <property type="project" value="UniProtKB-SubCell"/>
</dbReference>
<keyword evidence="5" id="KW-0229">DNA integration</keyword>
<keyword evidence="8" id="KW-0131">Cell cycle</keyword>
<gene>
    <name evidence="13" type="ORF">JCM16775_1501</name>
</gene>
<keyword evidence="7" id="KW-0233">DNA recombination</keyword>
<evidence type="ECO:0000256" key="5">
    <source>
        <dbReference type="ARBA" id="ARBA00022908"/>
    </source>
</evidence>
<evidence type="ECO:0000259" key="12">
    <source>
        <dbReference type="PROSITE" id="PS51900"/>
    </source>
</evidence>
<dbReference type="InterPro" id="IPR011010">
    <property type="entry name" value="DNA_brk_join_enz"/>
</dbReference>
<dbReference type="Pfam" id="PF02899">
    <property type="entry name" value="Phage_int_SAM_1"/>
    <property type="match status" value="1"/>
</dbReference>
<dbReference type="PROSITE" id="PS51898">
    <property type="entry name" value="TYR_RECOMBINASE"/>
    <property type="match status" value="1"/>
</dbReference>
<dbReference type="RefSeq" id="WP_081690310.1">
    <property type="nucleotide sequence ID" value="NZ_AP019823.1"/>
</dbReference>
<sequence>MNNNTDIEKKIKIEKDIGNTEKENVKNENLVMYVDKFLYYEEVILGKSFNTIRSYRRDLLQFMEYLDEYEEIHNFEEIEMMTFRSFIAYLNSPQKLAKEEAKEKKDSQKNTANTEIDDTESEIDKIKNIEDMEELNTKISVKPVSKRTINRKISALRTFFKYLQEIKVIETNKAAYINVPKFEKELPNVLNRDDLNRLRNVINTEKITGIRDRLIIELLYSSGLRSMELINLSEFMIDIEEREIRVIGKGDKERITFFSENAKKWLIKYIEEKKKQYENYTREVLIVNSKGKKLTTRSLRRLISAHAHEAGIQKEITPHVFRHSFATELLNNGVDIRYLQELLGHSSIATTQVYTHVSKAFLRDIYMNTHPLAKE</sequence>
<dbReference type="GO" id="GO:0051301">
    <property type="term" value="P:cell division"/>
    <property type="evidence" value="ECO:0007669"/>
    <property type="project" value="UniProtKB-KW"/>
</dbReference>
<dbReference type="GO" id="GO:0015074">
    <property type="term" value="P:DNA integration"/>
    <property type="evidence" value="ECO:0007669"/>
    <property type="project" value="UniProtKB-KW"/>
</dbReference>
<proteinExistence type="predicted"/>
<dbReference type="InterPro" id="IPR013762">
    <property type="entry name" value="Integrase-like_cat_sf"/>
</dbReference>
<accession>A0A510JKA8</accession>
<evidence type="ECO:0000256" key="2">
    <source>
        <dbReference type="ARBA" id="ARBA00022490"/>
    </source>
</evidence>
<dbReference type="CDD" id="cd00798">
    <property type="entry name" value="INT_XerDC_C"/>
    <property type="match status" value="1"/>
</dbReference>
<keyword evidence="4" id="KW-0159">Chromosome partition</keyword>
<dbReference type="InterPro" id="IPR044068">
    <property type="entry name" value="CB"/>
</dbReference>
<dbReference type="InterPro" id="IPR002104">
    <property type="entry name" value="Integrase_catalytic"/>
</dbReference>
<dbReference type="Proteomes" id="UP000321892">
    <property type="component" value="Chromosome"/>
</dbReference>
<dbReference type="PROSITE" id="PS51900">
    <property type="entry name" value="CB"/>
    <property type="match status" value="1"/>
</dbReference>
<evidence type="ECO:0000256" key="8">
    <source>
        <dbReference type="ARBA" id="ARBA00023306"/>
    </source>
</evidence>
<feature type="compositionally biased region" description="Basic and acidic residues" evidence="10">
    <location>
        <begin position="99"/>
        <end position="108"/>
    </location>
</feature>
<feature type="domain" description="Core-binding (CB)" evidence="12">
    <location>
        <begin position="28"/>
        <end position="164"/>
    </location>
</feature>
<evidence type="ECO:0000259" key="11">
    <source>
        <dbReference type="PROSITE" id="PS51898"/>
    </source>
</evidence>
<dbReference type="Gene3D" id="1.10.443.10">
    <property type="entry name" value="Intergrase catalytic core"/>
    <property type="match status" value="1"/>
</dbReference>
<keyword evidence="6 9" id="KW-0238">DNA-binding</keyword>
<protein>
    <submittedName>
        <fullName evidence="13">Integrase family protein</fullName>
    </submittedName>
</protein>
<evidence type="ECO:0000256" key="7">
    <source>
        <dbReference type="ARBA" id="ARBA00023172"/>
    </source>
</evidence>